<evidence type="ECO:0000256" key="10">
    <source>
        <dbReference type="ARBA" id="ARBA00023006"/>
    </source>
</evidence>
<keyword evidence="11" id="KW-0472">Membrane</keyword>
<evidence type="ECO:0000313" key="18">
    <source>
        <dbReference type="Proteomes" id="UP000324767"/>
    </source>
</evidence>
<proteinExistence type="inferred from homology"/>
<dbReference type="GO" id="GO:0010008">
    <property type="term" value="C:endosome membrane"/>
    <property type="evidence" value="ECO:0007669"/>
    <property type="project" value="UniProtKB-SubCell"/>
</dbReference>
<evidence type="ECO:0000313" key="17">
    <source>
        <dbReference type="Proteomes" id="UP000192927"/>
    </source>
</evidence>
<accession>A0A1W5DBF0</accession>
<keyword evidence="10" id="KW-0072">Autophagy</keyword>
<sequence length="453" mass="49008">MAMNFVTFNQDYSHLAVGTTRGFRIYTTEPFSKVFETKDGDISILEMLFSTSLVALILSPRRLQITNTKRQSTICELTFPTTVLAIRLNRKRLVIVLEDQIYLYDISNMKLLHTIETSPNPNAICALSPSSDDCYLAFPLPQKAPIASFAPPSHAPPGATHISPTSGDVLLFDALKLEAINVVEAHRSPLSCIALNNSGTILATASDKGTIIRVFSVPSAHKLYQFRRGSMPSRIYSMSFNTRSTLLCVSSATETVHIFKLGGGMQSQQRGERDGFSPRSYSHKEVRDRSISPSGASDSQFDLTQSTSAKEETESAASAAARKHNGTFMGMIRRTSQNVGTSFAASIGGYLPSAVAEMWEPMRDFAWLKLPKPGTAVVGGTGGPLSATSPTIAAPLRSVVAMSSSSPQVMIVTNEGHFYVFAIDLEKGGEGTLLKVYEVGAEAERLGASVMED</sequence>
<evidence type="ECO:0000256" key="8">
    <source>
        <dbReference type="ARBA" id="ARBA00022753"/>
    </source>
</evidence>
<keyword evidence="4" id="KW-0813">Transport</keyword>
<dbReference type="GO" id="GO:0005774">
    <property type="term" value="C:vacuolar membrane"/>
    <property type="evidence" value="ECO:0007669"/>
    <property type="project" value="UniProtKB-SubCell"/>
</dbReference>
<evidence type="ECO:0000256" key="12">
    <source>
        <dbReference type="ARBA" id="ARBA00025740"/>
    </source>
</evidence>
<dbReference type="AlphaFoldDB" id="A0A1W5DBF0"/>
<keyword evidence="5" id="KW-0926">Vacuole</keyword>
<dbReference type="SMART" id="SM00320">
    <property type="entry name" value="WD40"/>
    <property type="match status" value="2"/>
</dbReference>
<dbReference type="OrthoDB" id="1667587at2759"/>
<dbReference type="Gene3D" id="2.130.10.10">
    <property type="entry name" value="YVTN repeat-like/Quinoprotein amine dehydrogenase"/>
    <property type="match status" value="2"/>
</dbReference>
<evidence type="ECO:0000256" key="3">
    <source>
        <dbReference type="ARBA" id="ARBA00004623"/>
    </source>
</evidence>
<evidence type="ECO:0000256" key="13">
    <source>
        <dbReference type="ARBA" id="ARBA00039247"/>
    </source>
</evidence>
<keyword evidence="9" id="KW-0653">Protein transport</keyword>
<name>A0A1W5DBF0_9LECA</name>
<dbReference type="Proteomes" id="UP000324767">
    <property type="component" value="Unassembled WGS sequence"/>
</dbReference>
<organism evidence="16 17">
    <name type="scientific">Lasallia pustulata</name>
    <dbReference type="NCBI Taxonomy" id="136370"/>
    <lineage>
        <taxon>Eukaryota</taxon>
        <taxon>Fungi</taxon>
        <taxon>Dikarya</taxon>
        <taxon>Ascomycota</taxon>
        <taxon>Pezizomycotina</taxon>
        <taxon>Lecanoromycetes</taxon>
        <taxon>OSLEUM clade</taxon>
        <taxon>Umbilicariomycetidae</taxon>
        <taxon>Umbilicariales</taxon>
        <taxon>Umbilicariaceae</taxon>
        <taxon>Lasallia</taxon>
    </lineage>
</organism>
<evidence type="ECO:0000313" key="15">
    <source>
        <dbReference type="EMBL" id="KAA6407682.1"/>
    </source>
</evidence>
<reference evidence="16" key="1">
    <citation type="submission" date="2017-03" db="EMBL/GenBank/DDBJ databases">
        <authorList>
            <person name="Afonso C.L."/>
            <person name="Miller P.J."/>
            <person name="Scott M.A."/>
            <person name="Spackman E."/>
            <person name="Goraichik I."/>
            <person name="Dimitrov K.M."/>
            <person name="Suarez D.L."/>
            <person name="Swayne D.E."/>
        </authorList>
    </citation>
    <scope>NUCLEOTIDE SEQUENCE [LARGE SCALE GENOMIC DNA]</scope>
</reference>
<keyword evidence="17" id="KW-1185">Reference proteome</keyword>
<dbReference type="InterPro" id="IPR036322">
    <property type="entry name" value="WD40_repeat_dom_sf"/>
</dbReference>
<evidence type="ECO:0000256" key="5">
    <source>
        <dbReference type="ARBA" id="ARBA00022554"/>
    </source>
</evidence>
<dbReference type="GO" id="GO:0006914">
    <property type="term" value="P:autophagy"/>
    <property type="evidence" value="ECO:0007669"/>
    <property type="project" value="UniProtKB-KW"/>
</dbReference>
<reference evidence="17" key="2">
    <citation type="submission" date="2017-03" db="EMBL/GenBank/DDBJ databases">
        <authorList>
            <person name="Sharma R."/>
            <person name="Thines M."/>
        </authorList>
    </citation>
    <scope>NUCLEOTIDE SEQUENCE [LARGE SCALE GENOMIC DNA]</scope>
</reference>
<evidence type="ECO:0000256" key="7">
    <source>
        <dbReference type="ARBA" id="ARBA00022737"/>
    </source>
</evidence>
<dbReference type="EMBL" id="FWEW01003658">
    <property type="protein sequence ID" value="SLM40262.1"/>
    <property type="molecule type" value="Genomic_DNA"/>
</dbReference>
<dbReference type="InterPro" id="IPR048720">
    <property type="entry name" value="PROPPIN"/>
</dbReference>
<reference evidence="15 18" key="3">
    <citation type="submission" date="2019-09" db="EMBL/GenBank/DDBJ databases">
        <title>The hologenome of the rock-dwelling lichen Lasallia pustulata.</title>
        <authorList>
            <person name="Greshake Tzovaras B."/>
            <person name="Segers F."/>
            <person name="Bicker A."/>
            <person name="Dal Grande F."/>
            <person name="Otte J."/>
            <person name="Hankeln T."/>
            <person name="Schmitt I."/>
            <person name="Ebersberger I."/>
        </authorList>
    </citation>
    <scope>NUCLEOTIDE SEQUENCE [LARGE SCALE GENOMIC DNA]</scope>
    <source>
        <strain evidence="15">A1-1</strain>
    </source>
</reference>
<keyword evidence="7" id="KW-0677">Repeat</keyword>
<evidence type="ECO:0000256" key="14">
    <source>
        <dbReference type="SAM" id="MobiDB-lite"/>
    </source>
</evidence>
<comment type="subcellular location">
    <subcellularLocation>
        <location evidence="2">Endosome membrane</location>
        <topology evidence="2">Peripheral membrane protein</topology>
    </subcellularLocation>
    <subcellularLocation>
        <location evidence="3">Preautophagosomal structure membrane</location>
        <topology evidence="3">Peripheral membrane protein</topology>
    </subcellularLocation>
    <subcellularLocation>
        <location evidence="1">Vacuole membrane</location>
        <topology evidence="1">Peripheral membrane protein</topology>
    </subcellularLocation>
</comment>
<keyword evidence="8" id="KW-0967">Endosome</keyword>
<dbReference type="EMBL" id="VXIT01000016">
    <property type="protein sequence ID" value="KAA6407682.1"/>
    <property type="molecule type" value="Genomic_DNA"/>
</dbReference>
<dbReference type="Proteomes" id="UP000192927">
    <property type="component" value="Unassembled WGS sequence"/>
</dbReference>
<feature type="region of interest" description="Disordered" evidence="14">
    <location>
        <begin position="263"/>
        <end position="322"/>
    </location>
</feature>
<gene>
    <name evidence="15" type="ORF">FRX48_08520</name>
</gene>
<protein>
    <recommendedName>
        <fullName evidence="13">Autophagy-related protein 18</fullName>
    </recommendedName>
</protein>
<evidence type="ECO:0000256" key="6">
    <source>
        <dbReference type="ARBA" id="ARBA00022574"/>
    </source>
</evidence>
<dbReference type="FunFam" id="2.130.10.10:FF:000965">
    <property type="entry name" value="Autophagy-like protein 18 Atg18"/>
    <property type="match status" value="1"/>
</dbReference>
<evidence type="ECO:0000256" key="4">
    <source>
        <dbReference type="ARBA" id="ARBA00022448"/>
    </source>
</evidence>
<dbReference type="InterPro" id="IPR015943">
    <property type="entry name" value="WD40/YVTN_repeat-like_dom_sf"/>
</dbReference>
<keyword evidence="6" id="KW-0853">WD repeat</keyword>
<evidence type="ECO:0000256" key="9">
    <source>
        <dbReference type="ARBA" id="ARBA00022927"/>
    </source>
</evidence>
<evidence type="ECO:0000313" key="16">
    <source>
        <dbReference type="EMBL" id="SLM40262.1"/>
    </source>
</evidence>
<dbReference type="PANTHER" id="PTHR11227">
    <property type="entry name" value="WD-REPEAT PROTEIN INTERACTING WITH PHOSPHOINOSIDES WIPI -RELATED"/>
    <property type="match status" value="1"/>
</dbReference>
<dbReference type="SUPFAM" id="SSF50978">
    <property type="entry name" value="WD40 repeat-like"/>
    <property type="match status" value="1"/>
</dbReference>
<dbReference type="InterPro" id="IPR001680">
    <property type="entry name" value="WD40_rpt"/>
</dbReference>
<evidence type="ECO:0000256" key="11">
    <source>
        <dbReference type="ARBA" id="ARBA00023136"/>
    </source>
</evidence>
<feature type="compositionally biased region" description="Basic and acidic residues" evidence="14">
    <location>
        <begin position="270"/>
        <end position="290"/>
    </location>
</feature>
<evidence type="ECO:0000256" key="1">
    <source>
        <dbReference type="ARBA" id="ARBA00004148"/>
    </source>
</evidence>
<dbReference type="GO" id="GO:0034045">
    <property type="term" value="C:phagophore assembly site membrane"/>
    <property type="evidence" value="ECO:0007669"/>
    <property type="project" value="UniProtKB-SubCell"/>
</dbReference>
<feature type="compositionally biased region" description="Polar residues" evidence="14">
    <location>
        <begin position="291"/>
        <end position="303"/>
    </location>
</feature>
<dbReference type="Pfam" id="PF21032">
    <property type="entry name" value="PROPPIN"/>
    <property type="match status" value="2"/>
</dbReference>
<evidence type="ECO:0000256" key="2">
    <source>
        <dbReference type="ARBA" id="ARBA00004481"/>
    </source>
</evidence>
<comment type="similarity">
    <text evidence="12">Belongs to the WD repeat PROPPIN family.</text>
</comment>
<dbReference type="GO" id="GO:0015031">
    <property type="term" value="P:protein transport"/>
    <property type="evidence" value="ECO:0007669"/>
    <property type="project" value="UniProtKB-KW"/>
</dbReference>